<evidence type="ECO:0000256" key="1">
    <source>
        <dbReference type="SAM" id="Phobius"/>
    </source>
</evidence>
<dbReference type="KEGG" id="ftj:FTUN_6681"/>
<dbReference type="Gene3D" id="3.30.700.10">
    <property type="entry name" value="Glycoprotein, Type 4 Pilin"/>
    <property type="match status" value="1"/>
</dbReference>
<dbReference type="NCBIfam" id="TIGR04294">
    <property type="entry name" value="pre_pil_HX9DG"/>
    <property type="match status" value="1"/>
</dbReference>
<gene>
    <name evidence="3" type="ORF">FTUN_6681</name>
</gene>
<dbReference type="PANTHER" id="PTHR30093:SF2">
    <property type="entry name" value="TYPE II SECRETION SYSTEM PROTEIN H"/>
    <property type="match status" value="1"/>
</dbReference>
<sequence>MIHTHTRRPAFTLIELLVVIAIIAILIGLLLPAVQKVRAAAARMTCQNKFKQIVLAVHNYAGANSDRMPPVNFYQVVNTGTGNAAQGSAHYALLAYLEQGNLYNQFTVDRPDAGYGNAQAASGGGAVNVALKTFSCPSDPTNINGLAVGGPYSGQWGLSNYSYNLVFFGGGGAVNALGKPCGYAIGSIPDGTSNTLGLGEQIAGYPASFTTGGYGGSEAYNTWAWPAVGTAGLSGGATYGPYSPDPAYCPGGALYGSNFPLPQAGNPNQINTTTFSSTHTGIINAAMMDGSVRSVQTSVSQTTWNRVLVPDDGQVLGSDW</sequence>
<feature type="transmembrane region" description="Helical" evidence="1">
    <location>
        <begin position="12"/>
        <end position="34"/>
    </location>
</feature>
<dbReference type="PANTHER" id="PTHR30093">
    <property type="entry name" value="GENERAL SECRETION PATHWAY PROTEIN G"/>
    <property type="match status" value="1"/>
</dbReference>
<keyword evidence="1" id="KW-1133">Transmembrane helix</keyword>
<dbReference type="EMBL" id="CP053452">
    <property type="protein sequence ID" value="QJW99083.1"/>
    <property type="molecule type" value="Genomic_DNA"/>
</dbReference>
<dbReference type="NCBIfam" id="TIGR02532">
    <property type="entry name" value="IV_pilin_GFxxxE"/>
    <property type="match status" value="1"/>
</dbReference>
<dbReference type="InterPro" id="IPR012902">
    <property type="entry name" value="N_methyl_site"/>
</dbReference>
<name>A0A6M5Z0W4_9BACT</name>
<keyword evidence="1" id="KW-0812">Transmembrane</keyword>
<evidence type="ECO:0000313" key="3">
    <source>
        <dbReference type="EMBL" id="QJW99083.1"/>
    </source>
</evidence>
<organism evidence="3 4">
    <name type="scientific">Frigoriglobus tundricola</name>
    <dbReference type="NCBI Taxonomy" id="2774151"/>
    <lineage>
        <taxon>Bacteria</taxon>
        <taxon>Pseudomonadati</taxon>
        <taxon>Planctomycetota</taxon>
        <taxon>Planctomycetia</taxon>
        <taxon>Gemmatales</taxon>
        <taxon>Gemmataceae</taxon>
        <taxon>Frigoriglobus</taxon>
    </lineage>
</organism>
<evidence type="ECO:0000259" key="2">
    <source>
        <dbReference type="Pfam" id="PF07596"/>
    </source>
</evidence>
<evidence type="ECO:0000313" key="4">
    <source>
        <dbReference type="Proteomes" id="UP000503447"/>
    </source>
</evidence>
<dbReference type="Proteomes" id="UP000503447">
    <property type="component" value="Chromosome"/>
</dbReference>
<proteinExistence type="predicted"/>
<dbReference type="Pfam" id="PF07596">
    <property type="entry name" value="SBP_bac_10"/>
    <property type="match status" value="1"/>
</dbReference>
<feature type="domain" description="DUF1559" evidence="2">
    <location>
        <begin position="35"/>
        <end position="300"/>
    </location>
</feature>
<protein>
    <recommendedName>
        <fullName evidence="2">DUF1559 domain-containing protein</fullName>
    </recommendedName>
</protein>
<keyword evidence="4" id="KW-1185">Reference proteome</keyword>
<reference evidence="4" key="1">
    <citation type="submission" date="2020-05" db="EMBL/GenBank/DDBJ databases">
        <title>Frigoriglobus tundricola gen. nov., sp. nov., a psychrotolerant cellulolytic planctomycete of the family Gemmataceae with two divergent copies of 16S rRNA gene.</title>
        <authorList>
            <person name="Kulichevskaya I.S."/>
            <person name="Ivanova A.A."/>
            <person name="Naumoff D.G."/>
            <person name="Beletsky A.V."/>
            <person name="Rijpstra W.I.C."/>
            <person name="Sinninghe Damste J.S."/>
            <person name="Mardanov A.V."/>
            <person name="Ravin N.V."/>
            <person name="Dedysh S.N."/>
        </authorList>
    </citation>
    <scope>NUCLEOTIDE SEQUENCE [LARGE SCALE GENOMIC DNA]</scope>
    <source>
        <strain evidence="4">PL17</strain>
    </source>
</reference>
<dbReference type="Pfam" id="PF07963">
    <property type="entry name" value="N_methyl"/>
    <property type="match status" value="1"/>
</dbReference>
<accession>A0A6M5Z0W4</accession>
<dbReference type="SUPFAM" id="SSF54523">
    <property type="entry name" value="Pili subunits"/>
    <property type="match status" value="1"/>
</dbReference>
<keyword evidence="1" id="KW-0472">Membrane</keyword>
<dbReference type="InterPro" id="IPR011453">
    <property type="entry name" value="DUF1559"/>
</dbReference>
<dbReference type="AlphaFoldDB" id="A0A6M5Z0W4"/>
<dbReference type="InterPro" id="IPR027558">
    <property type="entry name" value="Pre_pil_HX9DG_C"/>
</dbReference>
<dbReference type="RefSeq" id="WP_171474116.1">
    <property type="nucleotide sequence ID" value="NZ_CP053452.2"/>
</dbReference>
<dbReference type="InterPro" id="IPR045584">
    <property type="entry name" value="Pilin-like"/>
</dbReference>